<dbReference type="EMBL" id="HBUF01108131">
    <property type="protein sequence ID" value="CAG6639622.1"/>
    <property type="molecule type" value="Transcribed_RNA"/>
</dbReference>
<dbReference type="InterPro" id="IPR051297">
    <property type="entry name" value="PalB/RIM13"/>
</dbReference>
<keyword evidence="4 6" id="KW-0788">Thiol protease</keyword>
<dbReference type="PANTHER" id="PTHR46143">
    <property type="entry name" value="CALPAIN-7"/>
    <property type="match status" value="1"/>
</dbReference>
<evidence type="ECO:0000256" key="3">
    <source>
        <dbReference type="ARBA" id="ARBA00022801"/>
    </source>
</evidence>
<dbReference type="GO" id="GO:0006508">
    <property type="term" value="P:proteolysis"/>
    <property type="evidence" value="ECO:0007669"/>
    <property type="project" value="UniProtKB-KW"/>
</dbReference>
<dbReference type="SUPFAM" id="SSF49758">
    <property type="entry name" value="Calpain large subunit, middle domain (domain III)"/>
    <property type="match status" value="2"/>
</dbReference>
<evidence type="ECO:0000256" key="6">
    <source>
        <dbReference type="PROSITE-ProRule" id="PRU00239"/>
    </source>
</evidence>
<dbReference type="Pfam" id="PF04212">
    <property type="entry name" value="MIT"/>
    <property type="match status" value="2"/>
</dbReference>
<feature type="active site" evidence="5 6">
    <location>
        <position position="462"/>
    </location>
</feature>
<dbReference type="InterPro" id="IPR022682">
    <property type="entry name" value="Calpain_domain_III"/>
</dbReference>
<dbReference type="InterPro" id="IPR036213">
    <property type="entry name" value="Calpain_III_sf"/>
</dbReference>
<feature type="active site" evidence="5 6">
    <location>
        <position position="482"/>
    </location>
</feature>
<accession>A0A8D8VJT2</accession>
<evidence type="ECO:0000256" key="2">
    <source>
        <dbReference type="ARBA" id="ARBA00022670"/>
    </source>
</evidence>
<dbReference type="GO" id="GO:0004198">
    <property type="term" value="F:calcium-dependent cysteine-type endopeptidase activity"/>
    <property type="evidence" value="ECO:0007669"/>
    <property type="project" value="InterPro"/>
</dbReference>
<feature type="active site" evidence="5 6">
    <location>
        <position position="294"/>
    </location>
</feature>
<evidence type="ECO:0000256" key="5">
    <source>
        <dbReference type="PIRSR" id="PIRSR622684-1"/>
    </source>
</evidence>
<keyword evidence="2 6" id="KW-0645">Protease</keyword>
<feature type="domain" description="Calpain catalytic" evidence="7">
    <location>
        <begin position="242"/>
        <end position="544"/>
    </location>
</feature>
<reference evidence="8" key="1">
    <citation type="submission" date="2021-05" db="EMBL/GenBank/DDBJ databases">
        <authorList>
            <person name="Alioto T."/>
            <person name="Alioto T."/>
            <person name="Gomez Garrido J."/>
        </authorList>
    </citation>
    <scope>NUCLEOTIDE SEQUENCE</scope>
</reference>
<keyword evidence="3 6" id="KW-0378">Hydrolase</keyword>
<dbReference type="Pfam" id="PF01067">
    <property type="entry name" value="Calpain_III"/>
    <property type="match status" value="1"/>
</dbReference>
<dbReference type="PANTHER" id="PTHR46143:SF1">
    <property type="entry name" value="CALPAIN-7"/>
    <property type="match status" value="1"/>
</dbReference>
<protein>
    <submittedName>
        <fullName evidence="8">Calpain-7</fullName>
    </submittedName>
</protein>
<organism evidence="8">
    <name type="scientific">Cacopsylla melanoneura</name>
    <dbReference type="NCBI Taxonomy" id="428564"/>
    <lineage>
        <taxon>Eukaryota</taxon>
        <taxon>Metazoa</taxon>
        <taxon>Ecdysozoa</taxon>
        <taxon>Arthropoda</taxon>
        <taxon>Hexapoda</taxon>
        <taxon>Insecta</taxon>
        <taxon>Pterygota</taxon>
        <taxon>Neoptera</taxon>
        <taxon>Paraneoptera</taxon>
        <taxon>Hemiptera</taxon>
        <taxon>Sternorrhyncha</taxon>
        <taxon>Psylloidea</taxon>
        <taxon>Psyllidae</taxon>
        <taxon>Psyllinae</taxon>
        <taxon>Cacopsylla</taxon>
    </lineage>
</organism>
<dbReference type="InterPro" id="IPR038765">
    <property type="entry name" value="Papain-like_cys_pep_sf"/>
</dbReference>
<dbReference type="Pfam" id="PF00648">
    <property type="entry name" value="Peptidase_C2"/>
    <property type="match status" value="1"/>
</dbReference>
<dbReference type="Gene3D" id="2.60.120.380">
    <property type="match status" value="2"/>
</dbReference>
<evidence type="ECO:0000313" key="8">
    <source>
        <dbReference type="EMBL" id="CAG6722696.1"/>
    </source>
</evidence>
<evidence type="ECO:0000259" key="7">
    <source>
        <dbReference type="PROSITE" id="PS50203"/>
    </source>
</evidence>
<dbReference type="EMBL" id="HBUF01364253">
    <property type="protein sequence ID" value="CAG6722694.1"/>
    <property type="molecule type" value="Transcribed_RNA"/>
</dbReference>
<name>A0A8D8VJT2_9HEMI</name>
<dbReference type="CDD" id="cd00044">
    <property type="entry name" value="CysPc"/>
    <property type="match status" value="1"/>
</dbReference>
<dbReference type="SMART" id="SM00745">
    <property type="entry name" value="MIT"/>
    <property type="match status" value="2"/>
</dbReference>
<sequence length="823" mass="93437">MGLPEEVINAAQMAVKFDEDNQNEIASYYYQAAARFLIETANSSSDENSGAWKEKAQQYLNRAEQLKDKKIKESKSESVKSKDEVLSEKCHFLLSQALDADEAGLKDTAVQLYMESIEFSLNAKKEISDGQIQQKLSNLAKQALDRAEELKGISSSRQNLATVSEEASGTADWVRGNTFQESSAKPKATLHRGSSQHLKVSGRDTYTEEEKLVLLTTSKINNLNFVPFMNVDLAEKFQYAIPFTDKEGPLILSPKQKRDFVAWVRPSEFCSEPKMVDGESVDYFSIKQTIVSDCSFVASLAVSALYERRFGKRLVTSIIYPRNRNKEPIYNPFGKYMVKLHLNGITRKIIIDDQLPMTKYNQLLCSYSQNKNELWVSLLEKAYMKVMGGYDFPGSNSNIDLHALTGWIPERLAIRTKDDDFNADSVFENLFTRLHKGDVLVTVATGDLSPGEEERTGLVSTHAYAVLDVRKVNGLRLLQLKNPWSNVRWRGNYSELDRLHWTPELKRALNFDPNSASMFDNGIFWIDYESILRFYDVFYMNWNPGLFSHTFCVHQSWVAGQGPIKDVYNIGENPQFRLELSGGGGGGAVWILLTRHITQLEDFKQNREYITVLVYKNDGKRVYYPYDPPPYLDGVRINSPHYLTKIILNESSPKRFTLVVSQYEKMHTIYYSLRAYATCPFRLEKIENPYRFKQEISGEWKGITAGGCPNHPSTYQNNPRFQVTLESARTLGSDNSLLVFLKGPKQYSLGMKVTCVGLDDETLTAPFKTKDSGAYRSGFVALELDSLPAGTYEIMPSTFSPQQEGPFFLELKSSCGMTVTRVR</sequence>
<dbReference type="Gene3D" id="3.90.70.10">
    <property type="entry name" value="Cysteine proteinases"/>
    <property type="match status" value="1"/>
</dbReference>
<proteinExistence type="inferred from homology"/>
<evidence type="ECO:0000256" key="1">
    <source>
        <dbReference type="ARBA" id="ARBA00007623"/>
    </source>
</evidence>
<dbReference type="EMBL" id="HBUF01364255">
    <property type="protein sequence ID" value="CAG6722696.1"/>
    <property type="molecule type" value="Transcribed_RNA"/>
</dbReference>
<dbReference type="PROSITE" id="PS50203">
    <property type="entry name" value="CALPAIN_CAT"/>
    <property type="match status" value="1"/>
</dbReference>
<dbReference type="InterPro" id="IPR036181">
    <property type="entry name" value="MIT_dom_sf"/>
</dbReference>
<evidence type="ECO:0000256" key="4">
    <source>
        <dbReference type="ARBA" id="ARBA00022807"/>
    </source>
</evidence>
<dbReference type="SUPFAM" id="SSF116846">
    <property type="entry name" value="MIT domain"/>
    <property type="match status" value="2"/>
</dbReference>
<comment type="similarity">
    <text evidence="1">Belongs to the peptidase C2 family.</text>
</comment>
<dbReference type="SMART" id="SM00230">
    <property type="entry name" value="CysPc"/>
    <property type="match status" value="1"/>
</dbReference>
<dbReference type="InterPro" id="IPR007330">
    <property type="entry name" value="MIT_dom"/>
</dbReference>
<dbReference type="SMART" id="SM00720">
    <property type="entry name" value="calpain_III"/>
    <property type="match status" value="1"/>
</dbReference>
<dbReference type="InterPro" id="IPR022683">
    <property type="entry name" value="Calpain_III"/>
</dbReference>
<dbReference type="PRINTS" id="PR00704">
    <property type="entry name" value="CALPAIN"/>
</dbReference>
<dbReference type="EMBL" id="HBUF01364252">
    <property type="protein sequence ID" value="CAG6722692.1"/>
    <property type="molecule type" value="Transcribed_RNA"/>
</dbReference>
<dbReference type="EMBL" id="HBUF01364254">
    <property type="protein sequence ID" value="CAG6722695.1"/>
    <property type="molecule type" value="Transcribed_RNA"/>
</dbReference>
<dbReference type="AlphaFoldDB" id="A0A8D8VJT2"/>
<dbReference type="SUPFAM" id="SSF54001">
    <property type="entry name" value="Cysteine proteinases"/>
    <property type="match status" value="1"/>
</dbReference>
<dbReference type="InterPro" id="IPR022684">
    <property type="entry name" value="Calpain_cysteine_protease"/>
</dbReference>
<dbReference type="InterPro" id="IPR001300">
    <property type="entry name" value="Peptidase_C2_calpain_cat"/>
</dbReference>
<dbReference type="Gene3D" id="1.20.58.80">
    <property type="entry name" value="Phosphotransferase system, lactose/cellobiose-type IIA subunit"/>
    <property type="match status" value="2"/>
</dbReference>